<feature type="domain" description="CCHC-type" evidence="3">
    <location>
        <begin position="197"/>
        <end position="213"/>
    </location>
</feature>
<organism evidence="4 5">
    <name type="scientific">Podospora fimiseda</name>
    <dbReference type="NCBI Taxonomy" id="252190"/>
    <lineage>
        <taxon>Eukaryota</taxon>
        <taxon>Fungi</taxon>
        <taxon>Dikarya</taxon>
        <taxon>Ascomycota</taxon>
        <taxon>Pezizomycotina</taxon>
        <taxon>Sordariomycetes</taxon>
        <taxon>Sordariomycetidae</taxon>
        <taxon>Sordariales</taxon>
        <taxon>Podosporaceae</taxon>
        <taxon>Podospora</taxon>
    </lineage>
</organism>
<dbReference type="SUPFAM" id="SSF57756">
    <property type="entry name" value="Retrovirus zinc finger-like domains"/>
    <property type="match status" value="1"/>
</dbReference>
<gene>
    <name evidence="4" type="ORF">QBC38DRAFT_462538</name>
</gene>
<dbReference type="GO" id="GO:0008270">
    <property type="term" value="F:zinc ion binding"/>
    <property type="evidence" value="ECO:0007669"/>
    <property type="project" value="UniProtKB-KW"/>
</dbReference>
<dbReference type="Gene3D" id="4.10.60.10">
    <property type="entry name" value="Zinc finger, CCHC-type"/>
    <property type="match status" value="1"/>
</dbReference>
<feature type="region of interest" description="Disordered" evidence="2">
    <location>
        <begin position="142"/>
        <end position="188"/>
    </location>
</feature>
<feature type="compositionally biased region" description="Polar residues" evidence="2">
    <location>
        <begin position="252"/>
        <end position="262"/>
    </location>
</feature>
<evidence type="ECO:0000256" key="2">
    <source>
        <dbReference type="SAM" id="MobiDB-lite"/>
    </source>
</evidence>
<evidence type="ECO:0000313" key="4">
    <source>
        <dbReference type="EMBL" id="KAK4220515.1"/>
    </source>
</evidence>
<proteinExistence type="predicted"/>
<keyword evidence="1" id="KW-0479">Metal-binding</keyword>
<sequence length="262" mass="29944">MLKCADHFDNEKAKCAHIEGRLGGDAARNLAPYLRDGHPDKLDAADKLLDHFWKEYYNPARDEEALDEFEDLVMSKTDDFTQFKNKFVRLAGECCKPKSEWKKELKRRLPIGLANATTAQYLDKNVTFDTYCRHLAEIASNYRQTQRRSKKHETGASTDSKKRDKAATLTTPTTTTVGRKSNKPTKEDMERLIAEGRCFTCREVGHQSRECPQKEKKRQEEDARVQSIVAEVLRKQSASVGSLAKRSRTNQDKLNTPSESEN</sequence>
<dbReference type="InterPro" id="IPR001878">
    <property type="entry name" value="Znf_CCHC"/>
</dbReference>
<evidence type="ECO:0000259" key="3">
    <source>
        <dbReference type="PROSITE" id="PS50158"/>
    </source>
</evidence>
<dbReference type="SMART" id="SM00343">
    <property type="entry name" value="ZnF_C2HC"/>
    <property type="match status" value="1"/>
</dbReference>
<protein>
    <recommendedName>
        <fullName evidence="3">CCHC-type domain-containing protein</fullName>
    </recommendedName>
</protein>
<dbReference type="Pfam" id="PF00098">
    <property type="entry name" value="zf-CCHC"/>
    <property type="match status" value="1"/>
</dbReference>
<dbReference type="GO" id="GO:0003676">
    <property type="term" value="F:nucleic acid binding"/>
    <property type="evidence" value="ECO:0007669"/>
    <property type="project" value="InterPro"/>
</dbReference>
<comment type="caution">
    <text evidence="4">The sequence shown here is derived from an EMBL/GenBank/DDBJ whole genome shotgun (WGS) entry which is preliminary data.</text>
</comment>
<dbReference type="Proteomes" id="UP001301958">
    <property type="component" value="Unassembled WGS sequence"/>
</dbReference>
<reference evidence="4" key="2">
    <citation type="submission" date="2023-05" db="EMBL/GenBank/DDBJ databases">
        <authorList>
            <consortium name="Lawrence Berkeley National Laboratory"/>
            <person name="Steindorff A."/>
            <person name="Hensen N."/>
            <person name="Bonometti L."/>
            <person name="Westerberg I."/>
            <person name="Brannstrom I.O."/>
            <person name="Guillou S."/>
            <person name="Cros-Aarteil S."/>
            <person name="Calhoun S."/>
            <person name="Haridas S."/>
            <person name="Kuo A."/>
            <person name="Mondo S."/>
            <person name="Pangilinan J."/>
            <person name="Riley R."/>
            <person name="Labutti K."/>
            <person name="Andreopoulos B."/>
            <person name="Lipzen A."/>
            <person name="Chen C."/>
            <person name="Yanf M."/>
            <person name="Daum C."/>
            <person name="Ng V."/>
            <person name="Clum A."/>
            <person name="Ohm R."/>
            <person name="Martin F."/>
            <person name="Silar P."/>
            <person name="Natvig D."/>
            <person name="Lalanne C."/>
            <person name="Gautier V."/>
            <person name="Ament-Velasquez S.L."/>
            <person name="Kruys A."/>
            <person name="Hutchinson M.I."/>
            <person name="Powell A.J."/>
            <person name="Barry K."/>
            <person name="Miller A.N."/>
            <person name="Grigoriev I.V."/>
            <person name="Debuchy R."/>
            <person name="Gladieux P."/>
            <person name="Thoren M.H."/>
            <person name="Johannesson H."/>
        </authorList>
    </citation>
    <scope>NUCLEOTIDE SEQUENCE</scope>
    <source>
        <strain evidence="4">CBS 990.96</strain>
    </source>
</reference>
<keyword evidence="1" id="KW-0863">Zinc-finger</keyword>
<dbReference type="InterPro" id="IPR036875">
    <property type="entry name" value="Znf_CCHC_sf"/>
</dbReference>
<feature type="region of interest" description="Disordered" evidence="2">
    <location>
        <begin position="235"/>
        <end position="262"/>
    </location>
</feature>
<name>A0AAN6YL47_9PEZI</name>
<keyword evidence="1" id="KW-0862">Zinc</keyword>
<dbReference type="EMBL" id="MU865739">
    <property type="protein sequence ID" value="KAK4220515.1"/>
    <property type="molecule type" value="Genomic_DNA"/>
</dbReference>
<keyword evidence="5" id="KW-1185">Reference proteome</keyword>
<reference evidence="4" key="1">
    <citation type="journal article" date="2023" name="Mol. Phylogenet. Evol.">
        <title>Genome-scale phylogeny and comparative genomics of the fungal order Sordariales.</title>
        <authorList>
            <person name="Hensen N."/>
            <person name="Bonometti L."/>
            <person name="Westerberg I."/>
            <person name="Brannstrom I.O."/>
            <person name="Guillou S."/>
            <person name="Cros-Aarteil S."/>
            <person name="Calhoun S."/>
            <person name="Haridas S."/>
            <person name="Kuo A."/>
            <person name="Mondo S."/>
            <person name="Pangilinan J."/>
            <person name="Riley R."/>
            <person name="LaButti K."/>
            <person name="Andreopoulos B."/>
            <person name="Lipzen A."/>
            <person name="Chen C."/>
            <person name="Yan M."/>
            <person name="Daum C."/>
            <person name="Ng V."/>
            <person name="Clum A."/>
            <person name="Steindorff A."/>
            <person name="Ohm R.A."/>
            <person name="Martin F."/>
            <person name="Silar P."/>
            <person name="Natvig D.O."/>
            <person name="Lalanne C."/>
            <person name="Gautier V."/>
            <person name="Ament-Velasquez S.L."/>
            <person name="Kruys A."/>
            <person name="Hutchinson M.I."/>
            <person name="Powell A.J."/>
            <person name="Barry K."/>
            <person name="Miller A.N."/>
            <person name="Grigoriev I.V."/>
            <person name="Debuchy R."/>
            <person name="Gladieux P."/>
            <person name="Hiltunen Thoren M."/>
            <person name="Johannesson H."/>
        </authorList>
    </citation>
    <scope>NUCLEOTIDE SEQUENCE</scope>
    <source>
        <strain evidence="4">CBS 990.96</strain>
    </source>
</reference>
<evidence type="ECO:0000313" key="5">
    <source>
        <dbReference type="Proteomes" id="UP001301958"/>
    </source>
</evidence>
<dbReference type="PROSITE" id="PS50158">
    <property type="entry name" value="ZF_CCHC"/>
    <property type="match status" value="1"/>
</dbReference>
<dbReference type="AlphaFoldDB" id="A0AAN6YL47"/>
<evidence type="ECO:0000256" key="1">
    <source>
        <dbReference type="PROSITE-ProRule" id="PRU00047"/>
    </source>
</evidence>
<accession>A0AAN6YL47</accession>